<protein>
    <recommendedName>
        <fullName evidence="8">Rhodopsin domain-containing protein</fullName>
    </recommendedName>
</protein>
<dbReference type="Pfam" id="PF20684">
    <property type="entry name" value="Fung_rhodopsin"/>
    <property type="match status" value="1"/>
</dbReference>
<dbReference type="PANTHER" id="PTHR33048:SF47">
    <property type="entry name" value="INTEGRAL MEMBRANE PROTEIN-RELATED"/>
    <property type="match status" value="1"/>
</dbReference>
<evidence type="ECO:0000256" key="7">
    <source>
        <dbReference type="SAM" id="Phobius"/>
    </source>
</evidence>
<feature type="transmembrane region" description="Helical" evidence="7">
    <location>
        <begin position="24"/>
        <end position="45"/>
    </location>
</feature>
<dbReference type="EMBL" id="LKMD01000106">
    <property type="protein sequence ID" value="PIA91730.1"/>
    <property type="molecule type" value="Genomic_DNA"/>
</dbReference>
<organism evidence="9 11">
    <name type="scientific">Cercospora beticola</name>
    <name type="common">Sugarbeet leaf spot fungus</name>
    <dbReference type="NCBI Taxonomy" id="122368"/>
    <lineage>
        <taxon>Eukaryota</taxon>
        <taxon>Fungi</taxon>
        <taxon>Dikarya</taxon>
        <taxon>Ascomycota</taxon>
        <taxon>Pezizomycotina</taxon>
        <taxon>Dothideomycetes</taxon>
        <taxon>Dothideomycetidae</taxon>
        <taxon>Mycosphaerellales</taxon>
        <taxon>Mycosphaerellaceae</taxon>
        <taxon>Cercospora</taxon>
    </lineage>
</organism>
<dbReference type="AlphaFoldDB" id="A0A2G5HGR4"/>
<feature type="transmembrane region" description="Helical" evidence="7">
    <location>
        <begin position="57"/>
        <end position="78"/>
    </location>
</feature>
<reference evidence="9 11" key="1">
    <citation type="submission" date="2015-10" db="EMBL/GenBank/DDBJ databases">
        <title>The cercosporin biosynthetic gene cluster was horizontally transferred to several fungal lineages and shown to be expanded in Cercospora beticola based on microsynteny with recipient genomes.</title>
        <authorList>
            <person name="De Jonge R."/>
            <person name="Ebert M.K."/>
            <person name="Suttle J.C."/>
            <person name="Jurick Ii W.M."/>
            <person name="Secor G.A."/>
            <person name="Thomma B.P."/>
            <person name="Van De Peer Y."/>
            <person name="Bolton M.D."/>
        </authorList>
    </citation>
    <scope>NUCLEOTIDE SEQUENCE [LARGE SCALE GENOMIC DNA]</scope>
    <source>
        <strain evidence="9 11">09-40</strain>
    </source>
</reference>
<dbReference type="Proteomes" id="UP000230605">
    <property type="component" value="Chromosome 7"/>
</dbReference>
<keyword evidence="12" id="KW-1185">Reference proteome</keyword>
<name>A0A2G5HGR4_CERBT</name>
<feature type="transmembrane region" description="Helical" evidence="7">
    <location>
        <begin position="98"/>
        <end position="121"/>
    </location>
</feature>
<evidence type="ECO:0000256" key="4">
    <source>
        <dbReference type="ARBA" id="ARBA00023136"/>
    </source>
</evidence>
<comment type="subcellular location">
    <subcellularLocation>
        <location evidence="1">Membrane</location>
        <topology evidence="1">Multi-pass membrane protein</topology>
    </subcellularLocation>
</comment>
<gene>
    <name evidence="9" type="ORF">CB0940_09132</name>
    <name evidence="10" type="ORF">RHO25_011238</name>
</gene>
<evidence type="ECO:0000256" key="2">
    <source>
        <dbReference type="ARBA" id="ARBA00022692"/>
    </source>
</evidence>
<feature type="transmembrane region" description="Helical" evidence="7">
    <location>
        <begin position="133"/>
        <end position="154"/>
    </location>
</feature>
<evidence type="ECO:0000256" key="6">
    <source>
        <dbReference type="SAM" id="MobiDB-lite"/>
    </source>
</evidence>
<comment type="similarity">
    <text evidence="5">Belongs to the SAT4 family.</text>
</comment>
<feature type="region of interest" description="Disordered" evidence="6">
    <location>
        <begin position="331"/>
        <end position="357"/>
    </location>
</feature>
<dbReference type="EMBL" id="CP134190">
    <property type="protein sequence ID" value="WPB06581.1"/>
    <property type="molecule type" value="Genomic_DNA"/>
</dbReference>
<feature type="transmembrane region" description="Helical" evidence="7">
    <location>
        <begin position="214"/>
        <end position="235"/>
    </location>
</feature>
<dbReference type="InterPro" id="IPR049326">
    <property type="entry name" value="Rhodopsin_dom_fungi"/>
</dbReference>
<accession>A0A2G5HGR4</accession>
<evidence type="ECO:0000256" key="5">
    <source>
        <dbReference type="ARBA" id="ARBA00038359"/>
    </source>
</evidence>
<dbReference type="InterPro" id="IPR052337">
    <property type="entry name" value="SAT4-like"/>
</dbReference>
<evidence type="ECO:0000313" key="9">
    <source>
        <dbReference type="EMBL" id="PIA91730.1"/>
    </source>
</evidence>
<keyword evidence="2 7" id="KW-0812">Transmembrane</keyword>
<dbReference type="Proteomes" id="UP001302367">
    <property type="component" value="Chromosome 7"/>
</dbReference>
<proteinExistence type="inferred from homology"/>
<dbReference type="PANTHER" id="PTHR33048">
    <property type="entry name" value="PTH11-LIKE INTEGRAL MEMBRANE PROTEIN (AFU_ORTHOLOGUE AFUA_5G11245)"/>
    <property type="match status" value="1"/>
</dbReference>
<reference evidence="10 12" key="2">
    <citation type="submission" date="2023-09" db="EMBL/GenBank/DDBJ databases">
        <title>Complete-Gapless Cercospora beticola genome.</title>
        <authorList>
            <person name="Wyatt N.A."/>
            <person name="Spanner R.E."/>
            <person name="Bolton M.D."/>
        </authorList>
    </citation>
    <scope>NUCLEOTIDE SEQUENCE [LARGE SCALE GENOMIC DNA]</scope>
    <source>
        <strain evidence="10">Cb09-40</strain>
    </source>
</reference>
<feature type="transmembrane region" description="Helical" evidence="7">
    <location>
        <begin position="247"/>
        <end position="269"/>
    </location>
</feature>
<dbReference type="OrthoDB" id="444631at2759"/>
<dbReference type="GO" id="GO:0016020">
    <property type="term" value="C:membrane"/>
    <property type="evidence" value="ECO:0007669"/>
    <property type="project" value="UniProtKB-SubCell"/>
</dbReference>
<evidence type="ECO:0000313" key="10">
    <source>
        <dbReference type="EMBL" id="WPB06581.1"/>
    </source>
</evidence>
<evidence type="ECO:0000313" key="11">
    <source>
        <dbReference type="Proteomes" id="UP000230605"/>
    </source>
</evidence>
<keyword evidence="3 7" id="KW-1133">Transmembrane helix</keyword>
<evidence type="ECO:0000256" key="3">
    <source>
        <dbReference type="ARBA" id="ARBA00022989"/>
    </source>
</evidence>
<evidence type="ECO:0000313" key="12">
    <source>
        <dbReference type="Proteomes" id="UP001302367"/>
    </source>
</evidence>
<keyword evidence="4 7" id="KW-0472">Membrane</keyword>
<evidence type="ECO:0000256" key="1">
    <source>
        <dbReference type="ARBA" id="ARBA00004141"/>
    </source>
</evidence>
<feature type="transmembrane region" description="Helical" evidence="7">
    <location>
        <begin position="174"/>
        <end position="194"/>
    </location>
</feature>
<sequence>MSDQDHLVSATAAHFGAGDLGLDALIPAVLCTFVASIVVALRWYTRCKITHCIGLDDYVILLSLLLSWAMCFIIVASVTKGLGKYDDATDTIQVTKLVLVNNSIWTVLVNVTKASILMQYLRIFSGRIIRRSCHILAFLLIPAICWGTFGGIFLCKPVAKLWQPELPGYCRNAQTYWCSVAAVDIFLDFSVLILPMPSIAGLHLPRKQKIATTLVFVMGFLVCFVSVVRVVTVVVASQQGDFVMSGIWSVIWSAVEGNVGIICACLLSLKALVTKLFPRLIVDDEPSQGQMRIAMLPDSSGQEVSETATWCHSVGSSMTVGFGPDGQPVAPRIPASCLPPSHAPNRARHKPADSRDESLMDISRVLNHDTAQIQSNR</sequence>
<evidence type="ECO:0000259" key="8">
    <source>
        <dbReference type="Pfam" id="PF20684"/>
    </source>
</evidence>
<feature type="domain" description="Rhodopsin" evidence="8">
    <location>
        <begin position="41"/>
        <end position="274"/>
    </location>
</feature>